<evidence type="ECO:0008006" key="3">
    <source>
        <dbReference type="Google" id="ProtNLM"/>
    </source>
</evidence>
<dbReference type="AlphaFoldDB" id="A0A1T4QJ61"/>
<proteinExistence type="predicted"/>
<dbReference type="OrthoDB" id="9801877at2"/>
<sequence length="90" mass="10426">MLFMVVEKFRNQDGKAVYRKLRDSGRGLPDGLKFVASYVTADLDRCFQLMETDDITLFQRWIADWQDVVEFEVVPVVEGKATRQAIEPLL</sequence>
<dbReference type="InterPro" id="IPR021734">
    <property type="entry name" value="DUF3303"/>
</dbReference>
<dbReference type="Proteomes" id="UP000190092">
    <property type="component" value="Unassembled WGS sequence"/>
</dbReference>
<organism evidence="1 2">
    <name type="scientific">Enhydrobacter aerosaccus</name>
    <dbReference type="NCBI Taxonomy" id="225324"/>
    <lineage>
        <taxon>Bacteria</taxon>
        <taxon>Pseudomonadati</taxon>
        <taxon>Pseudomonadota</taxon>
        <taxon>Alphaproteobacteria</taxon>
        <taxon>Hyphomicrobiales</taxon>
        <taxon>Enhydrobacter</taxon>
    </lineage>
</organism>
<accession>A0A1T4QJ61</accession>
<gene>
    <name evidence="1" type="ORF">SAMN02745126_03259</name>
</gene>
<dbReference type="STRING" id="225324.SAMN02745126_03259"/>
<reference evidence="2" key="1">
    <citation type="submission" date="2017-02" db="EMBL/GenBank/DDBJ databases">
        <authorList>
            <person name="Varghese N."/>
            <person name="Submissions S."/>
        </authorList>
    </citation>
    <scope>NUCLEOTIDE SEQUENCE [LARGE SCALE GENOMIC DNA]</scope>
    <source>
        <strain evidence="2">ATCC 27094</strain>
    </source>
</reference>
<protein>
    <recommendedName>
        <fullName evidence="3">DUF3303 domain-containing protein</fullName>
    </recommendedName>
</protein>
<dbReference type="Pfam" id="PF11746">
    <property type="entry name" value="DUF3303"/>
    <property type="match status" value="1"/>
</dbReference>
<evidence type="ECO:0000313" key="2">
    <source>
        <dbReference type="Proteomes" id="UP000190092"/>
    </source>
</evidence>
<evidence type="ECO:0000313" key="1">
    <source>
        <dbReference type="EMBL" id="SKA03677.1"/>
    </source>
</evidence>
<keyword evidence="2" id="KW-1185">Reference proteome</keyword>
<name>A0A1T4QJ61_9HYPH</name>
<dbReference type="EMBL" id="FUWJ01000003">
    <property type="protein sequence ID" value="SKA03677.1"/>
    <property type="molecule type" value="Genomic_DNA"/>
</dbReference>